<evidence type="ECO:0000313" key="4">
    <source>
        <dbReference type="EMBL" id="MBO1513340.1"/>
    </source>
</evidence>
<dbReference type="PANTHER" id="PTHR10491">
    <property type="entry name" value="DTDP-4-DEHYDRORHAMNOSE REDUCTASE"/>
    <property type="match status" value="1"/>
</dbReference>
<dbReference type="CDD" id="cd05254">
    <property type="entry name" value="dTDP_HR_like_SDR_e"/>
    <property type="match status" value="1"/>
</dbReference>
<comment type="pathway">
    <text evidence="2">Carbohydrate biosynthesis; dTDP-L-rhamnose biosynthesis.</text>
</comment>
<comment type="similarity">
    <text evidence="1 2">Belongs to the dTDP-4-dehydrorhamnose reductase family.</text>
</comment>
<gene>
    <name evidence="4" type="primary">rfbD</name>
    <name evidence="4" type="ORF">I7822_16950</name>
</gene>
<proteinExistence type="inferred from homology"/>
<feature type="domain" description="RmlD-like substrate binding" evidence="3">
    <location>
        <begin position="1"/>
        <end position="278"/>
    </location>
</feature>
<organism evidence="4 5">
    <name type="scientific">Metabacillus bambusae</name>
    <dbReference type="NCBI Taxonomy" id="2795218"/>
    <lineage>
        <taxon>Bacteria</taxon>
        <taxon>Bacillati</taxon>
        <taxon>Bacillota</taxon>
        <taxon>Bacilli</taxon>
        <taxon>Bacillales</taxon>
        <taxon>Bacillaceae</taxon>
        <taxon>Metabacillus</taxon>
    </lineage>
</organism>
<evidence type="ECO:0000313" key="5">
    <source>
        <dbReference type="Proteomes" id="UP000663981"/>
    </source>
</evidence>
<protein>
    <recommendedName>
        <fullName evidence="2">dTDP-4-dehydrorhamnose reductase</fullName>
        <ecNumber evidence="2">1.1.1.133</ecNumber>
    </recommendedName>
</protein>
<dbReference type="GO" id="GO:0008831">
    <property type="term" value="F:dTDP-4-dehydrorhamnose reductase activity"/>
    <property type="evidence" value="ECO:0007669"/>
    <property type="project" value="UniProtKB-EC"/>
</dbReference>
<sequence>MKIIITGAGGQLGKELVEALITREGKERVFPFTKEQLDITNREQIQRLFAEIEPNVVINCAAFTSVDVCEEEVEKAYVVNGIGPYYLGMEANKYKAKFIHISTDYVFSGDQSLPYKEDDLTNPHTIYGKSKLLGEELLLRNCSDLLIIRTSWLYGHEGKNFVNTMIELSKKMSSLKVVCDQVGSPTYTKDVAIAILSLMSDKTGIYHVTNSGACSWYEFAKEIMKQINSSVEVISIGSEEYVYKTPRPSYSVLSTDRLNQSGINLRNWESALLDYLKKEYDSHHAN</sequence>
<name>A0ABS3N5M9_9BACI</name>
<accession>A0ABS3N5M9</accession>
<evidence type="ECO:0000256" key="2">
    <source>
        <dbReference type="RuleBase" id="RU364082"/>
    </source>
</evidence>
<dbReference type="EMBL" id="JAGDEL010000013">
    <property type="protein sequence ID" value="MBO1513340.1"/>
    <property type="molecule type" value="Genomic_DNA"/>
</dbReference>
<comment type="caution">
    <text evidence="4">The sequence shown here is derived from an EMBL/GenBank/DDBJ whole genome shotgun (WGS) entry which is preliminary data.</text>
</comment>
<dbReference type="Pfam" id="PF04321">
    <property type="entry name" value="RmlD_sub_bind"/>
    <property type="match status" value="1"/>
</dbReference>
<dbReference type="InterPro" id="IPR036291">
    <property type="entry name" value="NAD(P)-bd_dom_sf"/>
</dbReference>
<dbReference type="PANTHER" id="PTHR10491:SF4">
    <property type="entry name" value="METHIONINE ADENOSYLTRANSFERASE 2 SUBUNIT BETA"/>
    <property type="match status" value="1"/>
</dbReference>
<dbReference type="InterPro" id="IPR029903">
    <property type="entry name" value="RmlD-like-bd"/>
</dbReference>
<reference evidence="4 5" key="1">
    <citation type="submission" date="2021-03" db="EMBL/GenBank/DDBJ databases">
        <title>Whole genome sequence of Metabacillus bambusae BG109.</title>
        <authorList>
            <person name="Jeong J.W."/>
        </authorList>
    </citation>
    <scope>NUCLEOTIDE SEQUENCE [LARGE SCALE GENOMIC DNA]</scope>
    <source>
        <strain evidence="4 5">BG109</strain>
    </source>
</reference>
<keyword evidence="5" id="KW-1185">Reference proteome</keyword>
<dbReference type="RefSeq" id="WP_207980298.1">
    <property type="nucleotide sequence ID" value="NZ_JAGDEL010000013.1"/>
</dbReference>
<dbReference type="Gene3D" id="3.40.50.720">
    <property type="entry name" value="NAD(P)-binding Rossmann-like Domain"/>
    <property type="match status" value="1"/>
</dbReference>
<dbReference type="NCBIfam" id="TIGR01214">
    <property type="entry name" value="rmlD"/>
    <property type="match status" value="1"/>
</dbReference>
<dbReference type="Gene3D" id="3.90.25.10">
    <property type="entry name" value="UDP-galactose 4-epimerase, domain 1"/>
    <property type="match status" value="1"/>
</dbReference>
<dbReference type="InterPro" id="IPR005913">
    <property type="entry name" value="dTDP_dehydrorham_reduct"/>
</dbReference>
<dbReference type="EC" id="1.1.1.133" evidence="2"/>
<evidence type="ECO:0000259" key="3">
    <source>
        <dbReference type="Pfam" id="PF04321"/>
    </source>
</evidence>
<evidence type="ECO:0000256" key="1">
    <source>
        <dbReference type="ARBA" id="ARBA00010944"/>
    </source>
</evidence>
<keyword evidence="2 4" id="KW-0560">Oxidoreductase</keyword>
<dbReference type="SUPFAM" id="SSF51735">
    <property type="entry name" value="NAD(P)-binding Rossmann-fold domains"/>
    <property type="match status" value="1"/>
</dbReference>
<keyword evidence="2" id="KW-0521">NADP</keyword>
<dbReference type="Proteomes" id="UP000663981">
    <property type="component" value="Unassembled WGS sequence"/>
</dbReference>
<comment type="function">
    <text evidence="2">Catalyzes the reduction of dTDP-6-deoxy-L-lyxo-4-hexulose to yield dTDP-L-rhamnose.</text>
</comment>